<organism evidence="1 2">
    <name type="scientific">Vigna angularis var. angularis</name>
    <dbReference type="NCBI Taxonomy" id="157739"/>
    <lineage>
        <taxon>Eukaryota</taxon>
        <taxon>Viridiplantae</taxon>
        <taxon>Streptophyta</taxon>
        <taxon>Embryophyta</taxon>
        <taxon>Tracheophyta</taxon>
        <taxon>Spermatophyta</taxon>
        <taxon>Magnoliopsida</taxon>
        <taxon>eudicotyledons</taxon>
        <taxon>Gunneridae</taxon>
        <taxon>Pentapetalae</taxon>
        <taxon>rosids</taxon>
        <taxon>fabids</taxon>
        <taxon>Fabales</taxon>
        <taxon>Fabaceae</taxon>
        <taxon>Papilionoideae</taxon>
        <taxon>50 kb inversion clade</taxon>
        <taxon>NPAAA clade</taxon>
        <taxon>indigoferoid/millettioid clade</taxon>
        <taxon>Phaseoleae</taxon>
        <taxon>Vigna</taxon>
    </lineage>
</organism>
<dbReference type="AlphaFoldDB" id="A0A0S3R0Q0"/>
<gene>
    <name evidence="1" type="primary">Vigan.01G174300</name>
    <name evidence="1" type="ORF">VIGAN_01174300</name>
</gene>
<evidence type="ECO:0000313" key="1">
    <source>
        <dbReference type="EMBL" id="BAT74139.1"/>
    </source>
</evidence>
<keyword evidence="2" id="KW-1185">Reference proteome</keyword>
<evidence type="ECO:0000313" key="2">
    <source>
        <dbReference type="Proteomes" id="UP000291084"/>
    </source>
</evidence>
<dbReference type="Proteomes" id="UP000291084">
    <property type="component" value="Chromosome 1"/>
</dbReference>
<dbReference type="EMBL" id="AP015034">
    <property type="protein sequence ID" value="BAT74139.1"/>
    <property type="molecule type" value="Genomic_DNA"/>
</dbReference>
<reference evidence="1 2" key="1">
    <citation type="journal article" date="2015" name="Sci. Rep.">
        <title>The power of single molecule real-time sequencing technology in the de novo assembly of a eukaryotic genome.</title>
        <authorList>
            <person name="Sakai H."/>
            <person name="Naito K."/>
            <person name="Ogiso-Tanaka E."/>
            <person name="Takahashi Y."/>
            <person name="Iseki K."/>
            <person name="Muto C."/>
            <person name="Satou K."/>
            <person name="Teruya K."/>
            <person name="Shiroma A."/>
            <person name="Shimoji M."/>
            <person name="Hirano T."/>
            <person name="Itoh T."/>
            <person name="Kaga A."/>
            <person name="Tomooka N."/>
        </authorList>
    </citation>
    <scope>NUCLEOTIDE SEQUENCE [LARGE SCALE GENOMIC DNA]</scope>
    <source>
        <strain evidence="2">cv. Shumari</strain>
    </source>
</reference>
<protein>
    <submittedName>
        <fullName evidence="1">Uncharacterized protein</fullName>
    </submittedName>
</protein>
<sequence length="78" mass="8126">MVSAEAAAMAVAAMESAAGLVANVINTRSIERLNGEVSQLVVGVDKANNDKASCISLLQVRQETCHGASGTWQLLLQN</sequence>
<accession>A0A0S3R0Q0</accession>
<name>A0A0S3R0Q0_PHAAN</name>
<proteinExistence type="predicted"/>